<dbReference type="EMBL" id="QDGB01000230">
    <property type="protein sequence ID" value="RQX17133.1"/>
    <property type="molecule type" value="Genomic_DNA"/>
</dbReference>
<dbReference type="Gene3D" id="3.10.450.50">
    <property type="match status" value="1"/>
</dbReference>
<dbReference type="OrthoDB" id="1353852at2"/>
<dbReference type="SUPFAM" id="SSF54427">
    <property type="entry name" value="NTF2-like"/>
    <property type="match status" value="1"/>
</dbReference>
<keyword evidence="2" id="KW-0413">Isomerase</keyword>
<accession>A0A3N9YAU7</accession>
<dbReference type="Proteomes" id="UP000278981">
    <property type="component" value="Unassembled WGS sequence"/>
</dbReference>
<dbReference type="InterPro" id="IPR032710">
    <property type="entry name" value="NTF2-like_dom_sf"/>
</dbReference>
<name>A0A3N9YAU7_9ACTN</name>
<dbReference type="GO" id="GO:0016853">
    <property type="term" value="F:isomerase activity"/>
    <property type="evidence" value="ECO:0007669"/>
    <property type="project" value="UniProtKB-KW"/>
</dbReference>
<comment type="caution">
    <text evidence="2">The sequence shown here is derived from an EMBL/GenBank/DDBJ whole genome shotgun (WGS) entry which is preliminary data.</text>
</comment>
<dbReference type="AlphaFoldDB" id="A0A3N9YAU7"/>
<evidence type="ECO:0000259" key="1">
    <source>
        <dbReference type="Pfam" id="PF12680"/>
    </source>
</evidence>
<dbReference type="InterPro" id="IPR037401">
    <property type="entry name" value="SnoaL-like"/>
</dbReference>
<evidence type="ECO:0000313" key="3">
    <source>
        <dbReference type="Proteomes" id="UP000278981"/>
    </source>
</evidence>
<organism evidence="2 3">
    <name type="scientific">Micromonospora ureilytica</name>
    <dbReference type="NCBI Taxonomy" id="709868"/>
    <lineage>
        <taxon>Bacteria</taxon>
        <taxon>Bacillati</taxon>
        <taxon>Actinomycetota</taxon>
        <taxon>Actinomycetes</taxon>
        <taxon>Micromonosporales</taxon>
        <taxon>Micromonosporaceae</taxon>
        <taxon>Micromonospora</taxon>
    </lineage>
</organism>
<sequence>MTRPPELVRRMYAAYNRRDADGLLALLTNDVDWPDGDVRLHGKDALRRYWLEQWTRVHTHDEPSEPVELGDGRIAVRVDQTVRTPDGSPLSTARFVHLFQIRDGLTARMDIETA</sequence>
<gene>
    <name evidence="2" type="ORF">DDE19_12365</name>
</gene>
<reference evidence="2 3" key="1">
    <citation type="submission" date="2018-04" db="EMBL/GenBank/DDBJ databases">
        <title>Micromonosporas from Atacama Desert.</title>
        <authorList>
            <person name="Carro L."/>
            <person name="Klenk H.-P."/>
            <person name="Goodfellow M."/>
        </authorList>
    </citation>
    <scope>NUCLEOTIDE SEQUENCE [LARGE SCALE GENOMIC DNA]</scope>
    <source>
        <strain evidence="2 3">LB19</strain>
    </source>
</reference>
<proteinExistence type="predicted"/>
<protein>
    <submittedName>
        <fullName evidence="2">Ketosteroid isomerase</fullName>
    </submittedName>
</protein>
<dbReference type="Pfam" id="PF12680">
    <property type="entry name" value="SnoaL_2"/>
    <property type="match status" value="1"/>
</dbReference>
<evidence type="ECO:0000313" key="2">
    <source>
        <dbReference type="EMBL" id="RQX17133.1"/>
    </source>
</evidence>
<feature type="domain" description="SnoaL-like" evidence="1">
    <location>
        <begin position="8"/>
        <end position="108"/>
    </location>
</feature>
<dbReference type="RefSeq" id="WP_124819199.1">
    <property type="nucleotide sequence ID" value="NZ_CP109156.1"/>
</dbReference>